<feature type="domain" description="EamA" evidence="8">
    <location>
        <begin position="114"/>
        <end position="254"/>
    </location>
</feature>
<keyword evidence="2" id="KW-1003">Cell membrane</keyword>
<dbReference type="AlphaFoldDB" id="A0A0G4GUF2"/>
<evidence type="ECO:0000256" key="3">
    <source>
        <dbReference type="ARBA" id="ARBA00022692"/>
    </source>
</evidence>
<evidence type="ECO:0000313" key="10">
    <source>
        <dbReference type="Proteomes" id="UP000041254"/>
    </source>
</evidence>
<feature type="transmembrane region" description="Helical" evidence="7">
    <location>
        <begin position="361"/>
        <end position="379"/>
    </location>
</feature>
<dbReference type="PANTHER" id="PTHR42920">
    <property type="entry name" value="OS03G0707200 PROTEIN-RELATED"/>
    <property type="match status" value="1"/>
</dbReference>
<evidence type="ECO:0000256" key="2">
    <source>
        <dbReference type="ARBA" id="ARBA00022475"/>
    </source>
</evidence>
<name>A0A0G4GUF2_VITBC</name>
<evidence type="ECO:0000256" key="6">
    <source>
        <dbReference type="SAM" id="MobiDB-lite"/>
    </source>
</evidence>
<dbReference type="OMA" id="WIEIAAM"/>
<evidence type="ECO:0000259" key="8">
    <source>
        <dbReference type="Pfam" id="PF00892"/>
    </source>
</evidence>
<reference evidence="9 10" key="1">
    <citation type="submission" date="2014-11" db="EMBL/GenBank/DDBJ databases">
        <authorList>
            <person name="Zhu J."/>
            <person name="Qi W."/>
            <person name="Song R."/>
        </authorList>
    </citation>
    <scope>NUCLEOTIDE SEQUENCE [LARGE SCALE GENOMIC DNA]</scope>
</reference>
<keyword evidence="5 7" id="KW-0472">Membrane</keyword>
<dbReference type="InterPro" id="IPR051258">
    <property type="entry name" value="Diverse_Substrate_Transporter"/>
</dbReference>
<dbReference type="InterPro" id="IPR037185">
    <property type="entry name" value="EmrE-like"/>
</dbReference>
<dbReference type="PANTHER" id="PTHR42920:SF5">
    <property type="entry name" value="EAMA DOMAIN-CONTAINING PROTEIN"/>
    <property type="match status" value="1"/>
</dbReference>
<dbReference type="InParanoid" id="A0A0G4GUF2"/>
<dbReference type="SUPFAM" id="SSF103481">
    <property type="entry name" value="Multidrug resistance efflux transporter EmrE"/>
    <property type="match status" value="2"/>
</dbReference>
<dbReference type="VEuPathDB" id="CryptoDB:Vbra_10397"/>
<accession>A0A0G4GUF2</accession>
<feature type="transmembrane region" description="Helical" evidence="7">
    <location>
        <begin position="295"/>
        <end position="318"/>
    </location>
</feature>
<comment type="subcellular location">
    <subcellularLocation>
        <location evidence="1">Cell membrane</location>
        <topology evidence="1">Multi-pass membrane protein</topology>
    </subcellularLocation>
</comment>
<evidence type="ECO:0000256" key="4">
    <source>
        <dbReference type="ARBA" id="ARBA00022989"/>
    </source>
</evidence>
<protein>
    <recommendedName>
        <fullName evidence="8">EamA domain-containing protein</fullName>
    </recommendedName>
</protein>
<dbReference type="Pfam" id="PF00892">
    <property type="entry name" value="EamA"/>
    <property type="match status" value="2"/>
</dbReference>
<sequence>MLCASLAPPPLTQAPMLITSLPFLNSPVPLFRYGHRPRDSLFMLPQHMRKRQEAYSAGGRRRADTGSSCSGDEEDGDRLPLLLEEQQRQQRQQQRKSDPKHTSDLPAFPLLELMLLNTVTVLWGTQHAVIKSAVDPSVASSPALINLMRFAVAALIFLPWLPTTRHQSGVVGGEERDDRTGVWRAGGELGMWMFLGYALQAVGLQETTASRSAFLLYLNVKFVPFLAALLFGRHISAGTWLSALTAFAGTALLSSDGSPPNIGDLWSVAAAMASAMFILRLEAAARKYRAVDLNATSLSTVAVLCLVWAAVTVGYPLLAGGHHGHSDVAKELLDGIRTALVSEEGSNRADVLRDVGRQVGAALYLGIVTTAICNFIQTVGQRRVSAERAAIIYSLDPLWGAIFANLLLGETLGAQGYVGAGLILLAAVSQQIDLSGLRSRQGAASGPAKGFEKRIELTVDDR</sequence>
<organism evidence="9 10">
    <name type="scientific">Vitrella brassicaformis (strain CCMP3155)</name>
    <dbReference type="NCBI Taxonomy" id="1169540"/>
    <lineage>
        <taxon>Eukaryota</taxon>
        <taxon>Sar</taxon>
        <taxon>Alveolata</taxon>
        <taxon>Colpodellida</taxon>
        <taxon>Vitrellaceae</taxon>
        <taxon>Vitrella</taxon>
    </lineage>
</organism>
<dbReference type="PhylomeDB" id="A0A0G4GUF2"/>
<feature type="domain" description="EamA" evidence="8">
    <location>
        <begin position="358"/>
        <end position="428"/>
    </location>
</feature>
<keyword evidence="3 7" id="KW-0812">Transmembrane</keyword>
<feature type="transmembrane region" description="Helical" evidence="7">
    <location>
        <begin position="265"/>
        <end position="283"/>
    </location>
</feature>
<dbReference type="GO" id="GO:0005886">
    <property type="term" value="C:plasma membrane"/>
    <property type="evidence" value="ECO:0007669"/>
    <property type="project" value="UniProtKB-SubCell"/>
</dbReference>
<dbReference type="Proteomes" id="UP000041254">
    <property type="component" value="Unassembled WGS sequence"/>
</dbReference>
<dbReference type="STRING" id="1169540.A0A0G4GUF2"/>
<dbReference type="EMBL" id="CDMY01000821">
    <property type="protein sequence ID" value="CEM34469.1"/>
    <property type="molecule type" value="Genomic_DNA"/>
</dbReference>
<proteinExistence type="predicted"/>
<evidence type="ECO:0000256" key="7">
    <source>
        <dbReference type="SAM" id="Phobius"/>
    </source>
</evidence>
<evidence type="ECO:0000313" key="9">
    <source>
        <dbReference type="EMBL" id="CEM34469.1"/>
    </source>
</evidence>
<dbReference type="OrthoDB" id="2017960at2759"/>
<evidence type="ECO:0000256" key="1">
    <source>
        <dbReference type="ARBA" id="ARBA00004651"/>
    </source>
</evidence>
<dbReference type="InterPro" id="IPR000620">
    <property type="entry name" value="EamA_dom"/>
</dbReference>
<gene>
    <name evidence="9" type="ORF">Vbra_10397</name>
</gene>
<evidence type="ECO:0000256" key="5">
    <source>
        <dbReference type="ARBA" id="ARBA00023136"/>
    </source>
</evidence>
<feature type="transmembrane region" description="Helical" evidence="7">
    <location>
        <begin position="182"/>
        <end position="202"/>
    </location>
</feature>
<keyword evidence="10" id="KW-1185">Reference proteome</keyword>
<keyword evidence="4 7" id="KW-1133">Transmembrane helix</keyword>
<feature type="region of interest" description="Disordered" evidence="6">
    <location>
        <begin position="52"/>
        <end position="76"/>
    </location>
</feature>